<evidence type="ECO:0000313" key="2">
    <source>
        <dbReference type="Proteomes" id="UP000236594"/>
    </source>
</evidence>
<dbReference type="EMBL" id="PPED02000002">
    <property type="protein sequence ID" value="PWN70579.1"/>
    <property type="molecule type" value="Genomic_DNA"/>
</dbReference>
<evidence type="ECO:0000313" key="1">
    <source>
        <dbReference type="EMBL" id="PWN70579.1"/>
    </source>
</evidence>
<name>A0A316XBN2_9FLAO</name>
<proteinExistence type="predicted"/>
<protein>
    <submittedName>
        <fullName evidence="1">Uncharacterized protein</fullName>
    </submittedName>
</protein>
<keyword evidence="2" id="KW-1185">Reference proteome</keyword>
<dbReference type="Proteomes" id="UP000236594">
    <property type="component" value="Unassembled WGS sequence"/>
</dbReference>
<comment type="caution">
    <text evidence="1">The sequence shown here is derived from an EMBL/GenBank/DDBJ whole genome shotgun (WGS) entry which is preliminary data.</text>
</comment>
<organism evidence="1 2">
    <name type="scientific">Chryseobacterium phosphatilyticum</name>
    <dbReference type="NCBI Taxonomy" id="475075"/>
    <lineage>
        <taxon>Bacteria</taxon>
        <taxon>Pseudomonadati</taxon>
        <taxon>Bacteroidota</taxon>
        <taxon>Flavobacteriia</taxon>
        <taxon>Flavobacteriales</taxon>
        <taxon>Weeksellaceae</taxon>
        <taxon>Chryseobacterium group</taxon>
        <taxon>Chryseobacterium</taxon>
    </lineage>
</organism>
<gene>
    <name evidence="1" type="ORF">C1631_011500</name>
</gene>
<accession>A0A316XBN2</accession>
<sequence>MEDNTYILELLQQHKDQISANLLYYKDDFLFEKEMDKLIDVVCTDKEAFNFYSLNYHEALKEARTGNVQKAEILAIRAKKYIDFDSLQIQEKHLYELISLPIQAFLSYKKTNYILAKQQTYETMLFDEKLEQYNSSIACHKIQQLHNIARIEMKELNTEYALEIFNSLYRCLMLSEKVTYRDVNFYYADRSESLKKLRKLMLVQITNEYIPFLDQFKNKTEILDRTFGEILLKENTVKDELKSLLYWVKLKKNISNHEELSMDLLKKFIAGSTDYTSTIAIDSLHDDLKVTKPMTY</sequence>
<dbReference type="AlphaFoldDB" id="A0A316XBN2"/>
<reference evidence="1 2" key="1">
    <citation type="submission" date="2018-04" db="EMBL/GenBank/DDBJ databases">
        <title>Draft Genome Sequence of Phosphate-Solubilizing Chryseobacterium sp. ISE14 that is a Biocontrol and Plant Growth-Promoting Rhizobacterium Isolated from Cucumber.</title>
        <authorList>
            <person name="Jeong J.-J."/>
            <person name="Sang M.K."/>
            <person name="Choi I.-G."/>
            <person name="Kim K.D."/>
        </authorList>
    </citation>
    <scope>NUCLEOTIDE SEQUENCE [LARGE SCALE GENOMIC DNA]</scope>
    <source>
        <strain evidence="1 2">ISE14</strain>
    </source>
</reference>
<dbReference type="RefSeq" id="WP_109712214.1">
    <property type="nucleotide sequence ID" value="NZ_PPED02000002.1"/>
</dbReference>
<dbReference type="OrthoDB" id="1274469at2"/>